<accession>A0ABX1H0A5</accession>
<feature type="compositionally biased region" description="Pro residues" evidence="1">
    <location>
        <begin position="19"/>
        <end position="40"/>
    </location>
</feature>
<protein>
    <submittedName>
        <fullName evidence="2">Uncharacterized protein</fullName>
    </submittedName>
</protein>
<comment type="caution">
    <text evidence="2">The sequence shown here is derived from an EMBL/GenBank/DDBJ whole genome shotgun (WGS) entry which is preliminary data.</text>
</comment>
<evidence type="ECO:0000256" key="1">
    <source>
        <dbReference type="SAM" id="MobiDB-lite"/>
    </source>
</evidence>
<feature type="compositionally biased region" description="Basic and acidic residues" evidence="1">
    <location>
        <begin position="41"/>
        <end position="51"/>
    </location>
</feature>
<gene>
    <name evidence="2" type="ORF">HFV08_11085</name>
</gene>
<keyword evidence="3" id="KW-1185">Reference proteome</keyword>
<feature type="region of interest" description="Disordered" evidence="1">
    <location>
        <begin position="1"/>
        <end position="51"/>
    </location>
</feature>
<evidence type="ECO:0000313" key="3">
    <source>
        <dbReference type="Proteomes" id="UP000772196"/>
    </source>
</evidence>
<proteinExistence type="predicted"/>
<reference evidence="2 3" key="1">
    <citation type="submission" date="2020-04" db="EMBL/GenBank/DDBJ databases">
        <title>Phylogenetic Diversity and Antibacterial Activity against Ralstonia solanacearum of Endophytic Actinomycete Isolated from Moss.</title>
        <authorList>
            <person name="Zhuang X."/>
        </authorList>
    </citation>
    <scope>NUCLEOTIDE SEQUENCE [LARGE SCALE GENOMIC DNA]</scope>
    <source>
        <strain evidence="2 3">LD120</strain>
    </source>
</reference>
<dbReference type="EMBL" id="JAAWWP010000005">
    <property type="protein sequence ID" value="NKI41773.1"/>
    <property type="molecule type" value="Genomic_DNA"/>
</dbReference>
<organism evidence="2 3">
    <name type="scientific">Streptomyces physcomitrii</name>
    <dbReference type="NCBI Taxonomy" id="2724184"/>
    <lineage>
        <taxon>Bacteria</taxon>
        <taxon>Bacillati</taxon>
        <taxon>Actinomycetota</taxon>
        <taxon>Actinomycetes</taxon>
        <taxon>Kitasatosporales</taxon>
        <taxon>Streptomycetaceae</taxon>
        <taxon>Streptomyces</taxon>
    </lineage>
</organism>
<name>A0ABX1H0A5_9ACTN</name>
<evidence type="ECO:0000313" key="2">
    <source>
        <dbReference type="EMBL" id="NKI41773.1"/>
    </source>
</evidence>
<dbReference type="Proteomes" id="UP000772196">
    <property type="component" value="Unassembled WGS sequence"/>
</dbReference>
<dbReference type="RefSeq" id="WP_168538327.1">
    <property type="nucleotide sequence ID" value="NZ_JAAWWP010000005.1"/>
</dbReference>
<sequence length="51" mass="5251">MTWTHPGPVQHGGGGDPLPGEPWPAPPPPSPDGGPGVPMPPKKDSPYEKDC</sequence>